<name>A0ABV3CXJ9_STREX</name>
<feature type="compositionally biased region" description="Basic and acidic residues" evidence="1">
    <location>
        <begin position="43"/>
        <end position="52"/>
    </location>
</feature>
<feature type="compositionally biased region" description="Basic and acidic residues" evidence="1">
    <location>
        <begin position="1"/>
        <end position="22"/>
    </location>
</feature>
<accession>A0ABV3CXJ9</accession>
<dbReference type="Proteomes" id="UP001551210">
    <property type="component" value="Unassembled WGS sequence"/>
</dbReference>
<feature type="region of interest" description="Disordered" evidence="1">
    <location>
        <begin position="1"/>
        <end position="66"/>
    </location>
</feature>
<sequence>MMSGHFTDRDERRWQRRAEEPVARPLPIGAWLRRLRRVTTNDPAHDQARDPARTPAPARRRPVEQA</sequence>
<evidence type="ECO:0000313" key="3">
    <source>
        <dbReference type="Proteomes" id="UP001551210"/>
    </source>
</evidence>
<proteinExistence type="predicted"/>
<evidence type="ECO:0000313" key="2">
    <source>
        <dbReference type="EMBL" id="MEU7294905.1"/>
    </source>
</evidence>
<dbReference type="RefSeq" id="WP_359208571.1">
    <property type="nucleotide sequence ID" value="NZ_JBEZAM010000020.1"/>
</dbReference>
<evidence type="ECO:0000256" key="1">
    <source>
        <dbReference type="SAM" id="MobiDB-lite"/>
    </source>
</evidence>
<keyword evidence="3" id="KW-1185">Reference proteome</keyword>
<dbReference type="EMBL" id="JBEZAM010000020">
    <property type="protein sequence ID" value="MEU7294905.1"/>
    <property type="molecule type" value="Genomic_DNA"/>
</dbReference>
<organism evidence="2 3">
    <name type="scientific">Streptomyces exfoliatus</name>
    <name type="common">Streptomyces hydrogenans</name>
    <dbReference type="NCBI Taxonomy" id="1905"/>
    <lineage>
        <taxon>Bacteria</taxon>
        <taxon>Bacillati</taxon>
        <taxon>Actinomycetota</taxon>
        <taxon>Actinomycetes</taxon>
        <taxon>Kitasatosporales</taxon>
        <taxon>Streptomycetaceae</taxon>
        <taxon>Streptomyces</taxon>
    </lineage>
</organism>
<reference evidence="2 3" key="1">
    <citation type="submission" date="2024-06" db="EMBL/GenBank/DDBJ databases">
        <title>The Natural Products Discovery Center: Release of the First 8490 Sequenced Strains for Exploring Actinobacteria Biosynthetic Diversity.</title>
        <authorList>
            <person name="Kalkreuter E."/>
            <person name="Kautsar S.A."/>
            <person name="Yang D."/>
            <person name="Bader C.D."/>
            <person name="Teijaro C.N."/>
            <person name="Fluegel L."/>
            <person name="Davis C.M."/>
            <person name="Simpson J.R."/>
            <person name="Lauterbach L."/>
            <person name="Steele A.D."/>
            <person name="Gui C."/>
            <person name="Meng S."/>
            <person name="Li G."/>
            <person name="Viehrig K."/>
            <person name="Ye F."/>
            <person name="Su P."/>
            <person name="Kiefer A.F."/>
            <person name="Nichols A."/>
            <person name="Cepeda A.J."/>
            <person name="Yan W."/>
            <person name="Fan B."/>
            <person name="Jiang Y."/>
            <person name="Adhikari A."/>
            <person name="Zheng C.-J."/>
            <person name="Schuster L."/>
            <person name="Cowan T.M."/>
            <person name="Smanski M.J."/>
            <person name="Chevrette M.G."/>
            <person name="De Carvalho L.P.S."/>
            <person name="Shen B."/>
        </authorList>
    </citation>
    <scope>NUCLEOTIDE SEQUENCE [LARGE SCALE GENOMIC DNA]</scope>
    <source>
        <strain evidence="2 3">NPDC045705</strain>
    </source>
</reference>
<gene>
    <name evidence="2" type="ORF">AB0A76_17055</name>
</gene>
<comment type="caution">
    <text evidence="2">The sequence shown here is derived from an EMBL/GenBank/DDBJ whole genome shotgun (WGS) entry which is preliminary data.</text>
</comment>
<protein>
    <submittedName>
        <fullName evidence="2">Uncharacterized protein</fullName>
    </submittedName>
</protein>